<protein>
    <recommendedName>
        <fullName evidence="3">DUF2442 domain-containing protein</fullName>
    </recommendedName>
</protein>
<organism evidence="1 2">
    <name type="scientific">Marinobacter halodurans</name>
    <dbReference type="NCBI Taxonomy" id="2528979"/>
    <lineage>
        <taxon>Bacteria</taxon>
        <taxon>Pseudomonadati</taxon>
        <taxon>Pseudomonadota</taxon>
        <taxon>Gammaproteobacteria</taxon>
        <taxon>Pseudomonadales</taxon>
        <taxon>Marinobacteraceae</taxon>
        <taxon>Marinobacter</taxon>
    </lineage>
</organism>
<sequence>MENIEMPEVVTFDSGGQECKAFVVFGQTFGLNMRVCQLMFEEAPSVAIEYIPGAARVRLNNGLVWFDTDGDSAAAIEALFQTGKAPYPHNKR</sequence>
<dbReference type="Proteomes" id="UP000313645">
    <property type="component" value="Unassembled WGS sequence"/>
</dbReference>
<accession>A0ABY1ZMM6</accession>
<dbReference type="RefSeq" id="WP_131480462.1">
    <property type="nucleotide sequence ID" value="NZ_SJDL01000008.1"/>
</dbReference>
<gene>
    <name evidence="1" type="ORF">EZI54_07115</name>
</gene>
<name>A0ABY1ZMM6_9GAMM</name>
<comment type="caution">
    <text evidence="1">The sequence shown here is derived from an EMBL/GenBank/DDBJ whole genome shotgun (WGS) entry which is preliminary data.</text>
</comment>
<proteinExistence type="predicted"/>
<reference evidence="1 2" key="1">
    <citation type="submission" date="2019-02" db="EMBL/GenBank/DDBJ databases">
        <title>Marinobacter halodurans sp. nov., a marine bacterium isolated from sea tidal flat.</title>
        <authorList>
            <person name="Yoo Y."/>
            <person name="Lee D.W."/>
            <person name="Kim B.S."/>
            <person name="Kim J.-J."/>
        </authorList>
    </citation>
    <scope>NUCLEOTIDE SEQUENCE [LARGE SCALE GENOMIC DNA]</scope>
    <source>
        <strain evidence="1 2">YJ-S3-2</strain>
    </source>
</reference>
<evidence type="ECO:0008006" key="3">
    <source>
        <dbReference type="Google" id="ProtNLM"/>
    </source>
</evidence>
<dbReference type="EMBL" id="SJDL01000008">
    <property type="protein sequence ID" value="TBW57421.1"/>
    <property type="molecule type" value="Genomic_DNA"/>
</dbReference>
<evidence type="ECO:0000313" key="2">
    <source>
        <dbReference type="Proteomes" id="UP000313645"/>
    </source>
</evidence>
<keyword evidence="2" id="KW-1185">Reference proteome</keyword>
<evidence type="ECO:0000313" key="1">
    <source>
        <dbReference type="EMBL" id="TBW57421.1"/>
    </source>
</evidence>